<dbReference type="PANTHER" id="PTHR46510">
    <property type="entry name" value="BROMODOMAIN ADJACENT TO ZINC FINGER DOMAIN PROTEIN 1A"/>
    <property type="match status" value="1"/>
</dbReference>
<evidence type="ECO:0000256" key="3">
    <source>
        <dbReference type="ARBA" id="ARBA00022723"/>
    </source>
</evidence>
<keyword evidence="8" id="KW-0103">Bromodomain</keyword>
<keyword evidence="16" id="KW-1185">Reference proteome</keyword>
<proteinExistence type="predicted"/>
<keyword evidence="9" id="KW-0804">Transcription</keyword>
<dbReference type="InterPro" id="IPR047171">
    <property type="entry name" value="BAZ1A"/>
</dbReference>
<evidence type="ECO:0000256" key="9">
    <source>
        <dbReference type="ARBA" id="ARBA00023163"/>
    </source>
</evidence>
<dbReference type="FunFam" id="3.30.40.10:FF:000300">
    <property type="entry name" value="Bromodomain adjacent to zinc finger domain protein 1A"/>
    <property type="match status" value="1"/>
</dbReference>
<dbReference type="STRING" id="6412.T1F9R1"/>
<evidence type="ECO:0000256" key="2">
    <source>
        <dbReference type="ARBA" id="ARBA00022553"/>
    </source>
</evidence>
<reference evidence="16" key="1">
    <citation type="submission" date="2012-12" db="EMBL/GenBank/DDBJ databases">
        <authorList>
            <person name="Hellsten U."/>
            <person name="Grimwood J."/>
            <person name="Chapman J.A."/>
            <person name="Shapiro H."/>
            <person name="Aerts A."/>
            <person name="Otillar R.P."/>
            <person name="Terry A.Y."/>
            <person name="Boore J.L."/>
            <person name="Simakov O."/>
            <person name="Marletaz F."/>
            <person name="Cho S.-J."/>
            <person name="Edsinger-Gonzales E."/>
            <person name="Havlak P."/>
            <person name="Kuo D.-H."/>
            <person name="Larsson T."/>
            <person name="Lv J."/>
            <person name="Arendt D."/>
            <person name="Savage R."/>
            <person name="Osoegawa K."/>
            <person name="de Jong P."/>
            <person name="Lindberg D.R."/>
            <person name="Seaver E.C."/>
            <person name="Weisblat D.A."/>
            <person name="Putnam N.H."/>
            <person name="Grigoriev I.V."/>
            <person name="Rokhsar D.S."/>
        </authorList>
    </citation>
    <scope>NUCLEOTIDE SEQUENCE</scope>
</reference>
<dbReference type="GO" id="GO:0031445">
    <property type="term" value="P:regulation of heterochromatin formation"/>
    <property type="evidence" value="ECO:0000318"/>
    <property type="project" value="GO_Central"/>
</dbReference>
<evidence type="ECO:0000313" key="16">
    <source>
        <dbReference type="Proteomes" id="UP000015101"/>
    </source>
</evidence>
<dbReference type="CTD" id="20205560"/>
<keyword evidence="4 12" id="KW-0863">Zinc-finger</keyword>
<dbReference type="PROSITE" id="PS50016">
    <property type="entry name" value="ZF_PHD_2"/>
    <property type="match status" value="1"/>
</dbReference>
<dbReference type="Proteomes" id="UP000015101">
    <property type="component" value="Unassembled WGS sequence"/>
</dbReference>
<keyword evidence="3" id="KW-0479">Metal-binding</keyword>
<dbReference type="GO" id="GO:0003677">
    <property type="term" value="F:DNA binding"/>
    <property type="evidence" value="ECO:0000318"/>
    <property type="project" value="GO_Central"/>
</dbReference>
<dbReference type="eggNOG" id="KOG1245">
    <property type="taxonomic scope" value="Eukaryota"/>
</dbReference>
<evidence type="ECO:0000256" key="7">
    <source>
        <dbReference type="ARBA" id="ARBA00023054"/>
    </source>
</evidence>
<dbReference type="InterPro" id="IPR013083">
    <property type="entry name" value="Znf_RING/FYVE/PHD"/>
</dbReference>
<evidence type="ECO:0000256" key="1">
    <source>
        <dbReference type="ARBA" id="ARBA00004123"/>
    </source>
</evidence>
<evidence type="ECO:0000256" key="12">
    <source>
        <dbReference type="PROSITE-ProRule" id="PRU00146"/>
    </source>
</evidence>
<keyword evidence="5" id="KW-0862">Zinc</keyword>
<dbReference type="GO" id="GO:0000228">
    <property type="term" value="C:nuclear chromosome"/>
    <property type="evidence" value="ECO:0000318"/>
    <property type="project" value="GO_Central"/>
</dbReference>
<evidence type="ECO:0000256" key="4">
    <source>
        <dbReference type="ARBA" id="ARBA00022771"/>
    </source>
</evidence>
<dbReference type="GO" id="GO:0006355">
    <property type="term" value="P:regulation of DNA-templated transcription"/>
    <property type="evidence" value="ECO:0000318"/>
    <property type="project" value="GO_Central"/>
</dbReference>
<dbReference type="InterPro" id="IPR011011">
    <property type="entry name" value="Znf_FYVE_PHD"/>
</dbReference>
<evidence type="ECO:0000256" key="5">
    <source>
        <dbReference type="ARBA" id="ARBA00022833"/>
    </source>
</evidence>
<dbReference type="PANTHER" id="PTHR46510:SF1">
    <property type="entry name" value="BROMODOMAIN ADJACENT TO ZINC FINGER DOMAIN PROTEIN 1A"/>
    <property type="match status" value="1"/>
</dbReference>
<keyword evidence="2" id="KW-0597">Phosphoprotein</keyword>
<dbReference type="EMBL" id="KB096945">
    <property type="protein sequence ID" value="ESO00418.1"/>
    <property type="molecule type" value="Genomic_DNA"/>
</dbReference>
<reference evidence="15" key="3">
    <citation type="submission" date="2015-06" db="UniProtKB">
        <authorList>
            <consortium name="EnsemblMetazoa"/>
        </authorList>
    </citation>
    <scope>IDENTIFICATION</scope>
</reference>
<dbReference type="AlphaFoldDB" id="T1F9R1"/>
<dbReference type="GO" id="GO:0008623">
    <property type="term" value="C:CHRAC"/>
    <property type="evidence" value="ECO:0000318"/>
    <property type="project" value="GO_Central"/>
</dbReference>
<keyword evidence="10" id="KW-0539">Nucleus</keyword>
<name>T1F9R1_HELRO</name>
<dbReference type="HOGENOM" id="CLU_375652_0_0_1"/>
<dbReference type="InterPro" id="IPR001965">
    <property type="entry name" value="Znf_PHD"/>
</dbReference>
<accession>T1F9R1</accession>
<evidence type="ECO:0000256" key="8">
    <source>
        <dbReference type="ARBA" id="ARBA00023117"/>
    </source>
</evidence>
<dbReference type="InParanoid" id="T1F9R1"/>
<evidence type="ECO:0000256" key="10">
    <source>
        <dbReference type="ARBA" id="ARBA00023242"/>
    </source>
</evidence>
<dbReference type="SMART" id="SM00249">
    <property type="entry name" value="PHD"/>
    <property type="match status" value="1"/>
</dbReference>
<evidence type="ECO:0000256" key="6">
    <source>
        <dbReference type="ARBA" id="ARBA00023015"/>
    </source>
</evidence>
<dbReference type="GO" id="GO:0045740">
    <property type="term" value="P:positive regulation of DNA replication"/>
    <property type="evidence" value="ECO:0000318"/>
    <property type="project" value="GO_Central"/>
</dbReference>
<dbReference type="OrthoDB" id="332390at2759"/>
<dbReference type="EMBL" id="AMQM01005450">
    <property type="status" value="NOT_ANNOTATED_CDS"/>
    <property type="molecule type" value="Genomic_DNA"/>
</dbReference>
<dbReference type="Pfam" id="PF15613">
    <property type="entry name" value="WSD"/>
    <property type="match status" value="1"/>
</dbReference>
<dbReference type="GO" id="GO:0006338">
    <property type="term" value="P:chromatin remodeling"/>
    <property type="evidence" value="ECO:0007669"/>
    <property type="project" value="InterPro"/>
</dbReference>
<dbReference type="Pfam" id="PF00628">
    <property type="entry name" value="PHD"/>
    <property type="match status" value="1"/>
</dbReference>
<keyword evidence="6" id="KW-0805">Transcription regulation</keyword>
<feature type="domain" description="PHD-type" evidence="13">
    <location>
        <begin position="612"/>
        <end position="662"/>
    </location>
</feature>
<protein>
    <recommendedName>
        <fullName evidence="11">Bromodomain adjacent to zinc finger domain protein 1A</fullName>
    </recommendedName>
</protein>
<dbReference type="GeneID" id="20205560"/>
<dbReference type="PROSITE" id="PS01359">
    <property type="entry name" value="ZF_PHD_1"/>
    <property type="match status" value="1"/>
</dbReference>
<dbReference type="InterPro" id="IPR019787">
    <property type="entry name" value="Znf_PHD-finger"/>
</dbReference>
<reference evidence="14 16" key="2">
    <citation type="journal article" date="2013" name="Nature">
        <title>Insights into bilaterian evolution from three spiralian genomes.</title>
        <authorList>
            <person name="Simakov O."/>
            <person name="Marletaz F."/>
            <person name="Cho S.J."/>
            <person name="Edsinger-Gonzales E."/>
            <person name="Havlak P."/>
            <person name="Hellsten U."/>
            <person name="Kuo D.H."/>
            <person name="Larsson T."/>
            <person name="Lv J."/>
            <person name="Arendt D."/>
            <person name="Savage R."/>
            <person name="Osoegawa K."/>
            <person name="de Jong P."/>
            <person name="Grimwood J."/>
            <person name="Chapman J.A."/>
            <person name="Shapiro H."/>
            <person name="Aerts A."/>
            <person name="Otillar R.P."/>
            <person name="Terry A.Y."/>
            <person name="Boore J.L."/>
            <person name="Grigoriev I.V."/>
            <person name="Lindberg D.R."/>
            <person name="Seaver E.C."/>
            <person name="Weisblat D.A."/>
            <person name="Putnam N.H."/>
            <person name="Rokhsar D.S."/>
        </authorList>
    </citation>
    <scope>NUCLEOTIDE SEQUENCE</scope>
</reference>
<sequence length="739" mass="84173">MIGSRVLWLSDSKPAEQNSANTKKKISILDLKDKDFEEMPVEGIDWDQLSQEEKDHIRNWSTRRQNELQQIVDNLQSECFLTPIGTDRTYRRYWWFRSVPGLFVEDSKVHSWTVPRCCLLPIKQNETRIEMSLRAALSGNKIGSSNEQKSTNTIDKYFIADIKKEITETVNSNKSTSNETTATNSKTLSYMNVNEQLRIRNTVEWSAFNSAQQVDALIERLNRRGYRENLLRTYLINNRDKIVISFSTNANDSSNFSTNKSDISNNIVEHIFDWLLCEQRSITSKNASCDESKPLVNESADHNNVDAKHKVNNTKSKKSCVEHFGGIAGELELMRCVADMLLDLEERIFAGSLGQLKDLDRDLWRKELECTDEQMKGGQAGLKDEQPCMYSGSNSTVDDDIDVDDAQMRFNKKNLKKMMKMMVDIQQMIEEKYLLPPLAEFLKIGENEETKLKRTKVLEQQQQIEQQDQYHLVQANYGDEMDTNTNHVFKGMDIKSKNGYTIGSLTSLNNSTNKLLNKSCVSGGDVSHNGFNINSISNNCDTFNNINCLTNDYSGNVNICNDSNVNSSNHFNNSSNLFKWLSCVEGSNNFSHLYLCTVLLDMSIAWSKSALNARCKICRKKKDADLMLLCDGCDQGHHMYCLKPPLKKIPEGDWYCPMCRPKEFSIVVCPRKVTENIKYEDLESDCDDEANESSAATNNVAETGNDGIWALADQDDKTSSEYVGLILSTILFVYNVDIY</sequence>
<dbReference type="EnsemblMetazoa" id="HelroT175839">
    <property type="protein sequence ID" value="HelroP175839"/>
    <property type="gene ID" value="HelroG175839"/>
</dbReference>
<dbReference type="InterPro" id="IPR028941">
    <property type="entry name" value="WHIM2_dom"/>
</dbReference>
<evidence type="ECO:0000259" key="13">
    <source>
        <dbReference type="PROSITE" id="PS50016"/>
    </source>
</evidence>
<dbReference type="KEGG" id="hro:HELRODRAFT_175839"/>
<organism evidence="15 16">
    <name type="scientific">Helobdella robusta</name>
    <name type="common">Californian leech</name>
    <dbReference type="NCBI Taxonomy" id="6412"/>
    <lineage>
        <taxon>Eukaryota</taxon>
        <taxon>Metazoa</taxon>
        <taxon>Spiralia</taxon>
        <taxon>Lophotrochozoa</taxon>
        <taxon>Annelida</taxon>
        <taxon>Clitellata</taxon>
        <taxon>Hirudinea</taxon>
        <taxon>Rhynchobdellida</taxon>
        <taxon>Glossiphoniidae</taxon>
        <taxon>Helobdella</taxon>
    </lineage>
</organism>
<keyword evidence="7" id="KW-0175">Coiled coil</keyword>
<dbReference type="SUPFAM" id="SSF57903">
    <property type="entry name" value="FYVE/PHD zinc finger"/>
    <property type="match status" value="1"/>
</dbReference>
<dbReference type="RefSeq" id="XP_009021468.1">
    <property type="nucleotide sequence ID" value="XM_009023220.1"/>
</dbReference>
<evidence type="ECO:0000313" key="15">
    <source>
        <dbReference type="EnsemblMetazoa" id="HelroP175839"/>
    </source>
</evidence>
<comment type="subcellular location">
    <subcellularLocation>
        <location evidence="1">Nucleus</location>
    </subcellularLocation>
</comment>
<dbReference type="Gene3D" id="3.30.40.10">
    <property type="entry name" value="Zinc/RING finger domain, C3HC4 (zinc finger)"/>
    <property type="match status" value="1"/>
</dbReference>
<gene>
    <name evidence="15" type="primary">20205560</name>
    <name evidence="14" type="ORF">HELRODRAFT_175839</name>
</gene>
<evidence type="ECO:0000256" key="11">
    <source>
        <dbReference type="ARBA" id="ARBA00068253"/>
    </source>
</evidence>
<evidence type="ECO:0000313" key="14">
    <source>
        <dbReference type="EMBL" id="ESO00418.1"/>
    </source>
</evidence>
<dbReference type="GO" id="GO:0008270">
    <property type="term" value="F:zinc ion binding"/>
    <property type="evidence" value="ECO:0007669"/>
    <property type="project" value="UniProtKB-KW"/>
</dbReference>
<dbReference type="InterPro" id="IPR019786">
    <property type="entry name" value="Zinc_finger_PHD-type_CS"/>
</dbReference>